<proteinExistence type="predicted"/>
<evidence type="ECO:0000313" key="1">
    <source>
        <dbReference type="EMBL" id="AXY56078.1"/>
    </source>
</evidence>
<dbReference type="Proteomes" id="UP000263753">
    <property type="component" value="Chromosome"/>
</dbReference>
<organism evidence="1 2">
    <name type="scientific">Acinetobacter chinensis</name>
    <dbReference type="NCBI Taxonomy" id="2004650"/>
    <lineage>
        <taxon>Bacteria</taxon>
        <taxon>Pseudomonadati</taxon>
        <taxon>Pseudomonadota</taxon>
        <taxon>Gammaproteobacteria</taxon>
        <taxon>Moraxellales</taxon>
        <taxon>Moraxellaceae</taxon>
        <taxon>Acinetobacter</taxon>
    </lineage>
</organism>
<evidence type="ECO:0000313" key="2">
    <source>
        <dbReference type="Proteomes" id="UP000263753"/>
    </source>
</evidence>
<protein>
    <submittedName>
        <fullName evidence="1">Uncharacterized protein</fullName>
    </submittedName>
</protein>
<name>A0A3B7LU35_9GAMM</name>
<reference evidence="2" key="1">
    <citation type="submission" date="2018-09" db="EMBL/GenBank/DDBJ databases">
        <title>The complete genome of Acinetobacter sp. strain WCHAc010005.</title>
        <authorList>
            <person name="Hu Y."/>
            <person name="Long H."/>
            <person name="Feng Y."/>
            <person name="Zong Z."/>
        </authorList>
    </citation>
    <scope>NUCLEOTIDE SEQUENCE [LARGE SCALE GENOMIC DNA]</scope>
    <source>
        <strain evidence="2">WCHAc010005</strain>
    </source>
</reference>
<sequence>MFDEPALHHKQHGFYKCMHIELITKDRAVRILSIFKPLKITFNDDHQEDYQINSALILNGYTIY</sequence>
<dbReference type="EMBL" id="CP032134">
    <property type="protein sequence ID" value="AXY56078.1"/>
    <property type="molecule type" value="Genomic_DNA"/>
</dbReference>
<dbReference type="AlphaFoldDB" id="A0A3B7LU35"/>
<dbReference type="KEGG" id="achi:CDG60_05525"/>
<gene>
    <name evidence="1" type="ORF">CDG60_05525</name>
</gene>
<accession>A0A3B7LU35</accession>